<accession>A0A7T3KVX2</accession>
<dbReference type="Gene3D" id="2.40.33.20">
    <property type="entry name" value="PK beta-barrel domain-like"/>
    <property type="match status" value="1"/>
</dbReference>
<dbReference type="RefSeq" id="WP_198062237.1">
    <property type="nucleotide sequence ID" value="NZ_CP065856.1"/>
</dbReference>
<dbReference type="InterPro" id="IPR011037">
    <property type="entry name" value="Pyrv_Knase-like_insert_dom_sf"/>
</dbReference>
<dbReference type="InterPro" id="IPR052716">
    <property type="entry name" value="MOSC_domain"/>
</dbReference>
<dbReference type="AlphaFoldDB" id="A0A7T3KVX2"/>
<dbReference type="OrthoDB" id="68158at2157"/>
<dbReference type="GeneID" id="60587245"/>
<dbReference type="Pfam" id="PF03473">
    <property type="entry name" value="MOSC"/>
    <property type="match status" value="1"/>
</dbReference>
<dbReference type="Proteomes" id="UP000595001">
    <property type="component" value="Chromosome"/>
</dbReference>
<dbReference type="PANTHER" id="PTHR36930">
    <property type="entry name" value="METAL-SULFUR CLUSTER BIOSYNTHESIS PROTEINS YUAD-RELATED"/>
    <property type="match status" value="1"/>
</dbReference>
<feature type="domain" description="MOSC" evidence="1">
    <location>
        <begin position="18"/>
        <end position="151"/>
    </location>
</feature>
<name>A0A7T3KVX2_9EURY</name>
<keyword evidence="3" id="KW-1185">Reference proteome</keyword>
<evidence type="ECO:0000259" key="1">
    <source>
        <dbReference type="PROSITE" id="PS51340"/>
    </source>
</evidence>
<sequence length="169" mass="18613">MPSVERIWTAPEGGAPMAASERVRAVEGGGLRGDRYCHGRGYYSPYDVCQVTLVDSGALETVRERYDIDLSDGRHRRNLVVDYDVVDLLDTRFSVGEAVFEGTRRRPPCARVEEVAGEDDLAEALGEERGGICADVVEGGEITVGDELEVVERLDDPDSLADAIRERRE</sequence>
<protein>
    <submittedName>
        <fullName evidence="2">MOSC domain-containing protein</fullName>
    </submittedName>
</protein>
<evidence type="ECO:0000313" key="2">
    <source>
        <dbReference type="EMBL" id="QPV63448.1"/>
    </source>
</evidence>
<dbReference type="PANTHER" id="PTHR36930:SF1">
    <property type="entry name" value="MOSC DOMAIN-CONTAINING PROTEIN"/>
    <property type="match status" value="1"/>
</dbReference>
<dbReference type="KEGG" id="hlt:I7X12_02090"/>
<organism evidence="2 3">
    <name type="scientific">Halosimplex litoreum</name>
    <dbReference type="NCBI Taxonomy" id="1198301"/>
    <lineage>
        <taxon>Archaea</taxon>
        <taxon>Methanobacteriati</taxon>
        <taxon>Methanobacteriota</taxon>
        <taxon>Stenosarchaea group</taxon>
        <taxon>Halobacteria</taxon>
        <taxon>Halobacteriales</taxon>
        <taxon>Haloarculaceae</taxon>
        <taxon>Halosimplex</taxon>
    </lineage>
</organism>
<dbReference type="InterPro" id="IPR005302">
    <property type="entry name" value="MoCF_Sase_C"/>
</dbReference>
<dbReference type="GO" id="GO:0030170">
    <property type="term" value="F:pyridoxal phosphate binding"/>
    <property type="evidence" value="ECO:0007669"/>
    <property type="project" value="InterPro"/>
</dbReference>
<reference evidence="2 3" key="1">
    <citation type="submission" date="2020-12" db="EMBL/GenBank/DDBJ databases">
        <title>Halosimplex halophilum sp. nov. and Halosimplex salinum sp. nov., two new members of the genus Halosimplex.</title>
        <authorList>
            <person name="Cui H.L."/>
        </authorList>
    </citation>
    <scope>NUCLEOTIDE SEQUENCE [LARGE SCALE GENOMIC DNA]</scope>
    <source>
        <strain evidence="2 3">YGH94</strain>
    </source>
</reference>
<dbReference type="SUPFAM" id="SSF50800">
    <property type="entry name" value="PK beta-barrel domain-like"/>
    <property type="match status" value="1"/>
</dbReference>
<dbReference type="GO" id="GO:0003824">
    <property type="term" value="F:catalytic activity"/>
    <property type="evidence" value="ECO:0007669"/>
    <property type="project" value="InterPro"/>
</dbReference>
<dbReference type="PROSITE" id="PS51340">
    <property type="entry name" value="MOSC"/>
    <property type="match status" value="1"/>
</dbReference>
<dbReference type="EMBL" id="CP065856">
    <property type="protein sequence ID" value="QPV63448.1"/>
    <property type="molecule type" value="Genomic_DNA"/>
</dbReference>
<gene>
    <name evidence="2" type="ORF">I7X12_02090</name>
</gene>
<proteinExistence type="predicted"/>
<dbReference type="GO" id="GO:0030151">
    <property type="term" value="F:molybdenum ion binding"/>
    <property type="evidence" value="ECO:0007669"/>
    <property type="project" value="InterPro"/>
</dbReference>
<evidence type="ECO:0000313" key="3">
    <source>
        <dbReference type="Proteomes" id="UP000595001"/>
    </source>
</evidence>